<organism evidence="1 2">
    <name type="scientific">Arenivirga flava</name>
    <dbReference type="NCBI Taxonomy" id="1930060"/>
    <lineage>
        <taxon>Bacteria</taxon>
        <taxon>Bacillati</taxon>
        <taxon>Actinomycetota</taxon>
        <taxon>Actinomycetes</taxon>
        <taxon>Micrococcales</taxon>
        <taxon>Microbacteriaceae</taxon>
        <taxon>Arenivirga</taxon>
    </lineage>
</organism>
<dbReference type="RefSeq" id="WP_284232032.1">
    <property type="nucleotide sequence ID" value="NZ_BSUL01000001.1"/>
</dbReference>
<name>A0AA37ULG0_9MICO</name>
<keyword evidence="2" id="KW-1185">Reference proteome</keyword>
<proteinExistence type="predicted"/>
<sequence length="90" mass="9771">MDADHPEVAADHLRAELVPKPFSGLRMAIDTALGGLSIAVYDLVVTRLDTGAEVIRTAADAGDPHHLLGQVELDLERKSVAEFLEEWRPA</sequence>
<accession>A0AA37ULG0</accession>
<gene>
    <name evidence="1" type="ORF">GCM10025874_19150</name>
</gene>
<reference evidence="1 2" key="1">
    <citation type="journal article" date="2014" name="Int. J. Syst. Evol. Microbiol.">
        <title>Complete genome sequence of Corynebacterium casei LMG S-19264T (=DSM 44701T), isolated from a smear-ripened cheese.</title>
        <authorList>
            <consortium name="US DOE Joint Genome Institute (JGI-PGF)"/>
            <person name="Walter F."/>
            <person name="Albersmeier A."/>
            <person name="Kalinowski J."/>
            <person name="Ruckert C."/>
        </authorList>
    </citation>
    <scope>NUCLEOTIDE SEQUENCE [LARGE SCALE GENOMIC DNA]</scope>
    <source>
        <strain evidence="1 2">NBRC 112289</strain>
    </source>
</reference>
<protein>
    <submittedName>
        <fullName evidence="1">Uncharacterized protein</fullName>
    </submittedName>
</protein>
<comment type="caution">
    <text evidence="1">The sequence shown here is derived from an EMBL/GenBank/DDBJ whole genome shotgun (WGS) entry which is preliminary data.</text>
</comment>
<dbReference type="Proteomes" id="UP001157160">
    <property type="component" value="Unassembled WGS sequence"/>
</dbReference>
<dbReference type="AlphaFoldDB" id="A0AA37ULG0"/>
<evidence type="ECO:0000313" key="1">
    <source>
        <dbReference type="EMBL" id="GMA28662.1"/>
    </source>
</evidence>
<dbReference type="EMBL" id="BSUL01000001">
    <property type="protein sequence ID" value="GMA28662.1"/>
    <property type="molecule type" value="Genomic_DNA"/>
</dbReference>
<evidence type="ECO:0000313" key="2">
    <source>
        <dbReference type="Proteomes" id="UP001157160"/>
    </source>
</evidence>